<accession>A0ABS8USD2</accession>
<evidence type="ECO:0000313" key="1">
    <source>
        <dbReference type="EMBL" id="MCD9637775.1"/>
    </source>
</evidence>
<dbReference type="EMBL" id="JACEIK010002556">
    <property type="protein sequence ID" value="MCD9637775.1"/>
    <property type="molecule type" value="Genomic_DNA"/>
</dbReference>
<sequence>MERKDLTSWRGLLERIVIGRGPQEYASMHLNTKASPDEVDINRSDGSLHTVSIGGGGDYDISTSSDTISMRFLQLIYGDISNIDVYDPDSRDGPLCGYLSPLVYSYLLDMVPLYLPPSCVMLNLDLDWLSPIEGIDCFYSYGPPLVHAPIQTEAEPADHRFENRMLTSTSQKFQAHITWQLGAQSIGGTPAPIHELLVYG</sequence>
<gene>
    <name evidence="1" type="ORF">HAX54_021244</name>
</gene>
<name>A0ABS8USD2_DATST</name>
<organism evidence="1 2">
    <name type="scientific">Datura stramonium</name>
    <name type="common">Jimsonweed</name>
    <name type="synonym">Common thornapple</name>
    <dbReference type="NCBI Taxonomy" id="4076"/>
    <lineage>
        <taxon>Eukaryota</taxon>
        <taxon>Viridiplantae</taxon>
        <taxon>Streptophyta</taxon>
        <taxon>Embryophyta</taxon>
        <taxon>Tracheophyta</taxon>
        <taxon>Spermatophyta</taxon>
        <taxon>Magnoliopsida</taxon>
        <taxon>eudicotyledons</taxon>
        <taxon>Gunneridae</taxon>
        <taxon>Pentapetalae</taxon>
        <taxon>asterids</taxon>
        <taxon>lamiids</taxon>
        <taxon>Solanales</taxon>
        <taxon>Solanaceae</taxon>
        <taxon>Solanoideae</taxon>
        <taxon>Datureae</taxon>
        <taxon>Datura</taxon>
    </lineage>
</organism>
<reference evidence="1 2" key="1">
    <citation type="journal article" date="2021" name="BMC Genomics">
        <title>Datura genome reveals duplications of psychoactive alkaloid biosynthetic genes and high mutation rate following tissue culture.</title>
        <authorList>
            <person name="Rajewski A."/>
            <person name="Carter-House D."/>
            <person name="Stajich J."/>
            <person name="Litt A."/>
        </authorList>
    </citation>
    <scope>NUCLEOTIDE SEQUENCE [LARGE SCALE GENOMIC DNA]</scope>
    <source>
        <strain evidence="1">AR-01</strain>
    </source>
</reference>
<proteinExistence type="predicted"/>
<protein>
    <submittedName>
        <fullName evidence="1">Uncharacterized protein</fullName>
    </submittedName>
</protein>
<feature type="non-terminal residue" evidence="1">
    <location>
        <position position="200"/>
    </location>
</feature>
<comment type="caution">
    <text evidence="1">The sequence shown here is derived from an EMBL/GenBank/DDBJ whole genome shotgun (WGS) entry which is preliminary data.</text>
</comment>
<keyword evidence="2" id="KW-1185">Reference proteome</keyword>
<evidence type="ECO:0000313" key="2">
    <source>
        <dbReference type="Proteomes" id="UP000823775"/>
    </source>
</evidence>
<dbReference type="Proteomes" id="UP000823775">
    <property type="component" value="Unassembled WGS sequence"/>
</dbReference>